<comment type="caution">
    <text evidence="1">The sequence shown here is derived from an EMBL/GenBank/DDBJ whole genome shotgun (WGS) entry which is preliminary data.</text>
</comment>
<protein>
    <submittedName>
        <fullName evidence="1">Uncharacterized protein</fullName>
    </submittedName>
</protein>
<reference evidence="1" key="1">
    <citation type="submission" date="2023-10" db="EMBL/GenBank/DDBJ databases">
        <authorList>
            <person name="Rodriguez Cubillos JULIANA M."/>
            <person name="De Vega J."/>
        </authorList>
    </citation>
    <scope>NUCLEOTIDE SEQUENCE</scope>
</reference>
<dbReference type="EMBL" id="CASHSV030000206">
    <property type="protein sequence ID" value="CAJ2655618.1"/>
    <property type="molecule type" value="Genomic_DNA"/>
</dbReference>
<gene>
    <name evidence="1" type="ORF">MILVUS5_LOCUS22528</name>
</gene>
<evidence type="ECO:0000313" key="2">
    <source>
        <dbReference type="Proteomes" id="UP001177021"/>
    </source>
</evidence>
<keyword evidence="2" id="KW-1185">Reference proteome</keyword>
<proteinExistence type="predicted"/>
<dbReference type="Proteomes" id="UP001177021">
    <property type="component" value="Unassembled WGS sequence"/>
</dbReference>
<organism evidence="1 2">
    <name type="scientific">Trifolium pratense</name>
    <name type="common">Red clover</name>
    <dbReference type="NCBI Taxonomy" id="57577"/>
    <lineage>
        <taxon>Eukaryota</taxon>
        <taxon>Viridiplantae</taxon>
        <taxon>Streptophyta</taxon>
        <taxon>Embryophyta</taxon>
        <taxon>Tracheophyta</taxon>
        <taxon>Spermatophyta</taxon>
        <taxon>Magnoliopsida</taxon>
        <taxon>eudicotyledons</taxon>
        <taxon>Gunneridae</taxon>
        <taxon>Pentapetalae</taxon>
        <taxon>rosids</taxon>
        <taxon>fabids</taxon>
        <taxon>Fabales</taxon>
        <taxon>Fabaceae</taxon>
        <taxon>Papilionoideae</taxon>
        <taxon>50 kb inversion clade</taxon>
        <taxon>NPAAA clade</taxon>
        <taxon>Hologalegina</taxon>
        <taxon>IRL clade</taxon>
        <taxon>Trifolieae</taxon>
        <taxon>Trifolium</taxon>
    </lineage>
</organism>
<accession>A0ACB0KGC0</accession>
<name>A0ACB0KGC0_TRIPR</name>
<evidence type="ECO:0000313" key="1">
    <source>
        <dbReference type="EMBL" id="CAJ2655618.1"/>
    </source>
</evidence>
<sequence length="231" mass="26634">MQPHSHDNHDFSFCANDFYTSGLVELPQPQQVHQHQQQPQYLPQQHCQGHVVPITNPHGHASSNLSSSTFVALLEKQRHETNQFINMQNDQLKELLQHQWNLQLDTIRKMENLIRSLEAEKRELKRIADEREATTITLYNKLEEEKKKRQMTFVANDVESCCGENEENSARHGNNIMMLCPKCNTNSSSVLFLPCWHLSSCKTCETLLQACPICGMVKDDVVEIQNDITHN</sequence>